<keyword evidence="2" id="KW-1185">Reference proteome</keyword>
<accession>A0AAV3YKQ0</accession>
<name>A0AAV3YKQ0_9GAST</name>
<evidence type="ECO:0000313" key="1">
    <source>
        <dbReference type="EMBL" id="GFN82628.1"/>
    </source>
</evidence>
<dbReference type="EMBL" id="BLXT01001025">
    <property type="protein sequence ID" value="GFN82628.1"/>
    <property type="molecule type" value="Genomic_DNA"/>
</dbReference>
<dbReference type="AlphaFoldDB" id="A0AAV3YKQ0"/>
<proteinExistence type="predicted"/>
<gene>
    <name evidence="1" type="ORF">PoB_000913400</name>
</gene>
<reference evidence="1 2" key="1">
    <citation type="journal article" date="2021" name="Elife">
        <title>Chloroplast acquisition without the gene transfer in kleptoplastic sea slugs, Plakobranchus ocellatus.</title>
        <authorList>
            <person name="Maeda T."/>
            <person name="Takahashi S."/>
            <person name="Yoshida T."/>
            <person name="Shimamura S."/>
            <person name="Takaki Y."/>
            <person name="Nagai Y."/>
            <person name="Toyoda A."/>
            <person name="Suzuki Y."/>
            <person name="Arimoto A."/>
            <person name="Ishii H."/>
            <person name="Satoh N."/>
            <person name="Nishiyama T."/>
            <person name="Hasebe M."/>
            <person name="Maruyama T."/>
            <person name="Minagawa J."/>
            <person name="Obokata J."/>
            <person name="Shigenobu S."/>
        </authorList>
    </citation>
    <scope>NUCLEOTIDE SEQUENCE [LARGE SCALE GENOMIC DNA]</scope>
</reference>
<organism evidence="1 2">
    <name type="scientific">Plakobranchus ocellatus</name>
    <dbReference type="NCBI Taxonomy" id="259542"/>
    <lineage>
        <taxon>Eukaryota</taxon>
        <taxon>Metazoa</taxon>
        <taxon>Spiralia</taxon>
        <taxon>Lophotrochozoa</taxon>
        <taxon>Mollusca</taxon>
        <taxon>Gastropoda</taxon>
        <taxon>Heterobranchia</taxon>
        <taxon>Euthyneura</taxon>
        <taxon>Panpulmonata</taxon>
        <taxon>Sacoglossa</taxon>
        <taxon>Placobranchoidea</taxon>
        <taxon>Plakobranchidae</taxon>
        <taxon>Plakobranchus</taxon>
    </lineage>
</organism>
<dbReference type="Proteomes" id="UP000735302">
    <property type="component" value="Unassembled WGS sequence"/>
</dbReference>
<comment type="caution">
    <text evidence="1">The sequence shown here is derived from an EMBL/GenBank/DDBJ whole genome shotgun (WGS) entry which is preliminary data.</text>
</comment>
<protein>
    <submittedName>
        <fullName evidence="1">Uncharacterized protein</fullName>
    </submittedName>
</protein>
<evidence type="ECO:0000313" key="2">
    <source>
        <dbReference type="Proteomes" id="UP000735302"/>
    </source>
</evidence>
<sequence>MFDPVPFHAKTSAQLLNSFPALQSWKRREKRGEREEERETRATEMDIIKRMRINEAAPRSGFPVNKKVKKISSSSFSINHETLKLKLDG</sequence>